<dbReference type="Pfam" id="PF00899">
    <property type="entry name" value="ThiF"/>
    <property type="match status" value="1"/>
</dbReference>
<evidence type="ECO:0000256" key="2">
    <source>
        <dbReference type="ARBA" id="ARBA00006868"/>
    </source>
</evidence>
<comment type="pathway">
    <text evidence="1 4">Protein modification; protein neddylation.</text>
</comment>
<comment type="function">
    <text evidence="4">Regulatory subunit of the dimeric UBA3-ULA1 E1 enzyme.</text>
</comment>
<accession>A0A9P7ZHY9</accession>
<evidence type="ECO:0000256" key="3">
    <source>
        <dbReference type="ARBA" id="ARBA00022786"/>
    </source>
</evidence>
<dbReference type="Proteomes" id="UP000887229">
    <property type="component" value="Unassembled WGS sequence"/>
</dbReference>
<organism evidence="6 7">
    <name type="scientific">Emericellopsis atlantica</name>
    <dbReference type="NCBI Taxonomy" id="2614577"/>
    <lineage>
        <taxon>Eukaryota</taxon>
        <taxon>Fungi</taxon>
        <taxon>Dikarya</taxon>
        <taxon>Ascomycota</taxon>
        <taxon>Pezizomycotina</taxon>
        <taxon>Sordariomycetes</taxon>
        <taxon>Hypocreomycetidae</taxon>
        <taxon>Hypocreales</taxon>
        <taxon>Bionectriaceae</taxon>
        <taxon>Emericellopsis</taxon>
    </lineage>
</organism>
<dbReference type="AlphaFoldDB" id="A0A9P7ZHY9"/>
<evidence type="ECO:0000313" key="7">
    <source>
        <dbReference type="Proteomes" id="UP000887229"/>
    </source>
</evidence>
<feature type="domain" description="THIF-type NAD/FAD binding fold" evidence="5">
    <location>
        <begin position="22"/>
        <end position="525"/>
    </location>
</feature>
<keyword evidence="7" id="KW-1185">Reference proteome</keyword>
<dbReference type="InterPro" id="IPR030667">
    <property type="entry name" value="APP-BP1"/>
</dbReference>
<dbReference type="GeneID" id="70289416"/>
<dbReference type="PANTHER" id="PTHR10953:SF29">
    <property type="entry name" value="NEDD8-ACTIVATING ENZYME E1 REGULATORY SUBUNIT"/>
    <property type="match status" value="1"/>
</dbReference>
<dbReference type="RefSeq" id="XP_046115747.1">
    <property type="nucleotide sequence ID" value="XM_046258513.1"/>
</dbReference>
<dbReference type="GO" id="GO:0045116">
    <property type="term" value="P:protein neddylation"/>
    <property type="evidence" value="ECO:0007669"/>
    <property type="project" value="UniProtKB-UniRule"/>
</dbReference>
<reference evidence="6" key="1">
    <citation type="journal article" date="2021" name="IMA Fungus">
        <title>Genomic characterization of three marine fungi, including Emericellopsis atlantica sp. nov. with signatures of a generalist lifestyle and marine biomass degradation.</title>
        <authorList>
            <person name="Hagestad O.C."/>
            <person name="Hou L."/>
            <person name="Andersen J.H."/>
            <person name="Hansen E.H."/>
            <person name="Altermark B."/>
            <person name="Li C."/>
            <person name="Kuhnert E."/>
            <person name="Cox R.J."/>
            <person name="Crous P.W."/>
            <person name="Spatafora J.W."/>
            <person name="Lail K."/>
            <person name="Amirebrahimi M."/>
            <person name="Lipzen A."/>
            <person name="Pangilinan J."/>
            <person name="Andreopoulos W."/>
            <person name="Hayes R.D."/>
            <person name="Ng V."/>
            <person name="Grigoriev I.V."/>
            <person name="Jackson S.A."/>
            <person name="Sutton T.D.S."/>
            <person name="Dobson A.D.W."/>
            <person name="Rama T."/>
        </authorList>
    </citation>
    <scope>NUCLEOTIDE SEQUENCE</scope>
    <source>
        <strain evidence="6">TS7</strain>
    </source>
</reference>
<dbReference type="GO" id="GO:0005737">
    <property type="term" value="C:cytoplasm"/>
    <property type="evidence" value="ECO:0007669"/>
    <property type="project" value="TreeGrafter"/>
</dbReference>
<keyword evidence="3 4" id="KW-0833">Ubl conjugation pathway</keyword>
<protein>
    <recommendedName>
        <fullName evidence="4">NEDD8-activating enzyme E1 regulatory subunit</fullName>
    </recommendedName>
</protein>
<gene>
    <name evidence="6" type="ORF">F5Z01DRAFT_252566</name>
</gene>
<evidence type="ECO:0000256" key="1">
    <source>
        <dbReference type="ARBA" id="ARBA00005032"/>
    </source>
</evidence>
<proteinExistence type="inferred from homology"/>
<name>A0A9P7ZHY9_9HYPO</name>
<evidence type="ECO:0000256" key="4">
    <source>
        <dbReference type="PIRNR" id="PIRNR039099"/>
    </source>
</evidence>
<dbReference type="PANTHER" id="PTHR10953">
    <property type="entry name" value="UBIQUITIN-ACTIVATING ENZYME E1"/>
    <property type="match status" value="1"/>
</dbReference>
<sequence>MVDVMEQTPPLLHGPSEKERKYDRQLRLWAASGQSALESAHILLVNSGCGTVGVETLKNLVLPGIGKFTIADEAKVSDADLGVNFFLDEGCKGKSRAQCCAELLTELNPEVQGNWWPREKSSSFEELLGSPEPFTAILYSAPISEERLRMLETYASQFQTPLVAVQSAGFYGYFQVKLPGAFPIVDTHPDDTAIDDLRVLAPWPELEDFARNMTKNFESLDDHEHGHLPMVVLLLHYLEEWRKSHDGANPISLKDKTEFRKGLEAAMRRDNAEGGEENYEEAVSGVMRHVQPPALPSTLRQVFDYQRQGTDADSSFWLIAAAVKRFHEKHGTLPVSGGLPDMKAQSDVYIRLQNLYKTKARQDAREVLATVRSMEGGADVDSAEVELFCTNARFIKLINGADVAPKTLVHVTEQELANDEMAAVVGPEMPYSLIGIYLALTATTHLESASEEDIESSIARHVPIAAGQERILKAAKEVARAGGVELHNTSAVLGGMVAQEMIKIITKQYIPVDNTCIFDGIDSRCQVLRL</sequence>
<dbReference type="InterPro" id="IPR035985">
    <property type="entry name" value="Ubiquitin-activating_enz"/>
</dbReference>
<evidence type="ECO:0000259" key="5">
    <source>
        <dbReference type="Pfam" id="PF00899"/>
    </source>
</evidence>
<dbReference type="InterPro" id="IPR000594">
    <property type="entry name" value="ThiF_NAD_FAD-bd"/>
</dbReference>
<evidence type="ECO:0000313" key="6">
    <source>
        <dbReference type="EMBL" id="KAG9251823.1"/>
    </source>
</evidence>
<dbReference type="GO" id="GO:0019781">
    <property type="term" value="F:NEDD8 activating enzyme activity"/>
    <property type="evidence" value="ECO:0007669"/>
    <property type="project" value="UniProtKB-UniRule"/>
</dbReference>
<dbReference type="Gene3D" id="3.40.50.720">
    <property type="entry name" value="NAD(P)-binding Rossmann-like Domain"/>
    <property type="match status" value="2"/>
</dbReference>
<dbReference type="OrthoDB" id="1708823at2759"/>
<dbReference type="PIRSF" id="PIRSF039099">
    <property type="entry name" value="APP-BP1"/>
    <property type="match status" value="1"/>
</dbReference>
<dbReference type="EMBL" id="MU251265">
    <property type="protein sequence ID" value="KAG9251823.1"/>
    <property type="molecule type" value="Genomic_DNA"/>
</dbReference>
<comment type="caution">
    <text evidence="6">The sequence shown here is derived from an EMBL/GenBank/DDBJ whole genome shotgun (WGS) entry which is preliminary data.</text>
</comment>
<dbReference type="InterPro" id="IPR045886">
    <property type="entry name" value="ThiF/MoeB/HesA"/>
</dbReference>
<dbReference type="SUPFAM" id="SSF69572">
    <property type="entry name" value="Activating enzymes of the ubiquitin-like proteins"/>
    <property type="match status" value="1"/>
</dbReference>
<comment type="similarity">
    <text evidence="2 4">Belongs to the ubiquitin-activating E1 family. ULA1 subfamily.</text>
</comment>